<evidence type="ECO:0000313" key="4">
    <source>
        <dbReference type="Proteomes" id="UP000248039"/>
    </source>
</evidence>
<comment type="caution">
    <text evidence="3">The sequence shown here is derived from an EMBL/GenBank/DDBJ whole genome shotgun (WGS) entry which is preliminary data.</text>
</comment>
<feature type="compositionally biased region" description="Polar residues" evidence="2">
    <location>
        <begin position="50"/>
        <end position="59"/>
    </location>
</feature>
<keyword evidence="1" id="KW-0175">Coiled coil</keyword>
<evidence type="ECO:0000256" key="2">
    <source>
        <dbReference type="SAM" id="MobiDB-lite"/>
    </source>
</evidence>
<proteinExistence type="predicted"/>
<reference evidence="3 4" key="1">
    <citation type="submission" date="2018-03" db="EMBL/GenBank/DDBJ databases">
        <title>Bioinformatic expansion and discovery of thiopeptide antibiotics.</title>
        <authorList>
            <person name="Schwalen C.J."/>
            <person name="Hudson G.A."/>
            <person name="Mitchell D.A."/>
        </authorList>
    </citation>
    <scope>NUCLEOTIDE SEQUENCE [LARGE SCALE GENOMIC DNA]</scope>
    <source>
        <strain evidence="3 4">ATCC 21389</strain>
    </source>
</reference>
<feature type="coiled-coil region" evidence="1">
    <location>
        <begin position="63"/>
        <end position="152"/>
    </location>
</feature>
<feature type="region of interest" description="Disordered" evidence="2">
    <location>
        <begin position="38"/>
        <end position="59"/>
    </location>
</feature>
<keyword evidence="4" id="KW-1185">Reference proteome</keyword>
<dbReference type="Proteomes" id="UP000248039">
    <property type="component" value="Unassembled WGS sequence"/>
</dbReference>
<evidence type="ECO:0000256" key="1">
    <source>
        <dbReference type="SAM" id="Coils"/>
    </source>
</evidence>
<dbReference type="OrthoDB" id="4948751at2"/>
<dbReference type="AlphaFoldDB" id="A0A2V4PP38"/>
<accession>A0A2V4PP38</accession>
<sequence length="158" mass="17808">MVERGECVTFTAVAKAAGVSTWLVYAEGVREHIERARSRQAARSHRDNQAGLTASQSSMATDLELTRADNQRLRAELETLRETVRRQLGQQLDQLGAADLAERIEDLTRQNRSLRGELDELKGLYAGSQRQLAETEDDLSAARASLRRMIRNENRPLF</sequence>
<organism evidence="3 4">
    <name type="scientific">Streptomyces tateyamensis</name>
    <dbReference type="NCBI Taxonomy" id="565073"/>
    <lineage>
        <taxon>Bacteria</taxon>
        <taxon>Bacillati</taxon>
        <taxon>Actinomycetota</taxon>
        <taxon>Actinomycetes</taxon>
        <taxon>Kitasatosporales</taxon>
        <taxon>Streptomycetaceae</taxon>
        <taxon>Streptomyces</taxon>
    </lineage>
</organism>
<name>A0A2V4PP38_9ACTN</name>
<evidence type="ECO:0008006" key="5">
    <source>
        <dbReference type="Google" id="ProtNLM"/>
    </source>
</evidence>
<gene>
    <name evidence="3" type="ORF">C7C46_01940</name>
</gene>
<evidence type="ECO:0000313" key="3">
    <source>
        <dbReference type="EMBL" id="PYC88053.1"/>
    </source>
</evidence>
<dbReference type="EMBL" id="PYBW01000008">
    <property type="protein sequence ID" value="PYC88053.1"/>
    <property type="molecule type" value="Genomic_DNA"/>
</dbReference>
<protein>
    <recommendedName>
        <fullName evidence="5">Transposase</fullName>
    </recommendedName>
</protein>